<dbReference type="GO" id="GO:0030313">
    <property type="term" value="C:cell envelope"/>
    <property type="evidence" value="ECO:0007669"/>
    <property type="project" value="UniProtKB-SubCell"/>
</dbReference>
<keyword evidence="2" id="KW-0201">Cytochrome c-type biogenesis</keyword>
<dbReference type="InterPro" id="IPR013766">
    <property type="entry name" value="Thioredoxin_domain"/>
</dbReference>
<keyword evidence="7" id="KW-1185">Reference proteome</keyword>
<evidence type="ECO:0000259" key="5">
    <source>
        <dbReference type="PROSITE" id="PS51352"/>
    </source>
</evidence>
<feature type="domain" description="Thioredoxin" evidence="5">
    <location>
        <begin position="262"/>
        <end position="400"/>
    </location>
</feature>
<dbReference type="InterPro" id="IPR000866">
    <property type="entry name" value="AhpC/TSA"/>
</dbReference>
<dbReference type="InterPro" id="IPR036249">
    <property type="entry name" value="Thioredoxin-like_sf"/>
</dbReference>
<gene>
    <name evidence="6" type="ORF">I5M19_02145</name>
</gene>
<dbReference type="SUPFAM" id="SSF52833">
    <property type="entry name" value="Thioredoxin-like"/>
    <property type="match status" value="1"/>
</dbReference>
<dbReference type="Gene3D" id="3.40.30.10">
    <property type="entry name" value="Glutaredoxin"/>
    <property type="match status" value="1"/>
</dbReference>
<evidence type="ECO:0000313" key="7">
    <source>
        <dbReference type="Proteomes" id="UP000613193"/>
    </source>
</evidence>
<reference evidence="6" key="1">
    <citation type="submission" date="2020-12" db="EMBL/GenBank/DDBJ databases">
        <title>Bacterial novel species Mucilaginibacter sp. SD-g isolated from soil.</title>
        <authorList>
            <person name="Jung H.-Y."/>
        </authorList>
    </citation>
    <scope>NUCLEOTIDE SEQUENCE</scope>
    <source>
        <strain evidence="6">SD-g</strain>
    </source>
</reference>
<sequence length="400" mass="47132">MGDFMFLQLIMMTLRIKQLFILVSCIYLSEAAFGQKHFQVTIKLDTSLISKKVNYQYDDGKRIVFLGDSISSSGNIMINGKYFSKFATLDVIYVNKKGMLYSNSYLIDDKPAQMDLYYEPNIEQLILNKRLVNASAAYDTTTNKVYRELTNYNRKLNLEKWNFLQKHKANLNSNDSLKNIYSQLVREVSQHTLIFLKKHADDYYSFWYFKRNIAYLLRNSNPDTALLKEQLKYLQTTFPPEITQSFEGKELIKAYKRAIDPLKKNFYAPAFTLTTIDGKKLRLSDLKDKYVLFDFWASWCPPCMEEIPFVKSLRKKYPKNKLVIIGINRDKSLEKMKQTIKEKGMNWYHFFDKETDMSRLFGVLDFPTYFLVDQKGKIIYKSDDIRDDTEELTEILGKLI</sequence>
<comment type="caution">
    <text evidence="6">The sequence shown here is derived from an EMBL/GenBank/DDBJ whole genome shotgun (WGS) entry which is preliminary data.</text>
</comment>
<accession>A0A934PR26</accession>
<dbReference type="RefSeq" id="WP_200063569.1">
    <property type="nucleotide sequence ID" value="NZ_JAEHFW010000001.1"/>
</dbReference>
<dbReference type="EMBL" id="JAEHFW010000001">
    <property type="protein sequence ID" value="MBK0378092.1"/>
    <property type="molecule type" value="Genomic_DNA"/>
</dbReference>
<evidence type="ECO:0000256" key="1">
    <source>
        <dbReference type="ARBA" id="ARBA00004196"/>
    </source>
</evidence>
<dbReference type="GO" id="GO:0017004">
    <property type="term" value="P:cytochrome complex assembly"/>
    <property type="evidence" value="ECO:0007669"/>
    <property type="project" value="UniProtKB-KW"/>
</dbReference>
<evidence type="ECO:0000256" key="3">
    <source>
        <dbReference type="ARBA" id="ARBA00023157"/>
    </source>
</evidence>
<dbReference type="PANTHER" id="PTHR42852:SF6">
    <property type="entry name" value="THIOL:DISULFIDE INTERCHANGE PROTEIN DSBE"/>
    <property type="match status" value="1"/>
</dbReference>
<dbReference type="InterPro" id="IPR050553">
    <property type="entry name" value="Thioredoxin_ResA/DsbE_sf"/>
</dbReference>
<comment type="subcellular location">
    <subcellularLocation>
        <location evidence="1">Cell envelope</location>
    </subcellularLocation>
</comment>
<dbReference type="CDD" id="cd02966">
    <property type="entry name" value="TlpA_like_family"/>
    <property type="match status" value="1"/>
</dbReference>
<evidence type="ECO:0000256" key="4">
    <source>
        <dbReference type="ARBA" id="ARBA00023284"/>
    </source>
</evidence>
<proteinExistence type="predicted"/>
<keyword evidence="4" id="KW-0676">Redox-active center</keyword>
<dbReference type="AlphaFoldDB" id="A0A934PR26"/>
<protein>
    <submittedName>
        <fullName evidence="6">TlpA family protein disulfide reductase</fullName>
    </submittedName>
</protein>
<evidence type="ECO:0000313" key="6">
    <source>
        <dbReference type="EMBL" id="MBK0378092.1"/>
    </source>
</evidence>
<dbReference type="GO" id="GO:0016209">
    <property type="term" value="F:antioxidant activity"/>
    <property type="evidence" value="ECO:0007669"/>
    <property type="project" value="InterPro"/>
</dbReference>
<dbReference type="Proteomes" id="UP000613193">
    <property type="component" value="Unassembled WGS sequence"/>
</dbReference>
<name>A0A934PR26_9SPHI</name>
<organism evidence="6 7">
    <name type="scientific">Mucilaginibacter segetis</name>
    <dbReference type="NCBI Taxonomy" id="2793071"/>
    <lineage>
        <taxon>Bacteria</taxon>
        <taxon>Pseudomonadati</taxon>
        <taxon>Bacteroidota</taxon>
        <taxon>Sphingobacteriia</taxon>
        <taxon>Sphingobacteriales</taxon>
        <taxon>Sphingobacteriaceae</taxon>
        <taxon>Mucilaginibacter</taxon>
    </lineage>
</organism>
<dbReference type="PANTHER" id="PTHR42852">
    <property type="entry name" value="THIOL:DISULFIDE INTERCHANGE PROTEIN DSBE"/>
    <property type="match status" value="1"/>
</dbReference>
<dbReference type="PROSITE" id="PS51352">
    <property type="entry name" value="THIOREDOXIN_2"/>
    <property type="match status" value="1"/>
</dbReference>
<dbReference type="Pfam" id="PF00578">
    <property type="entry name" value="AhpC-TSA"/>
    <property type="match status" value="1"/>
</dbReference>
<evidence type="ECO:0000256" key="2">
    <source>
        <dbReference type="ARBA" id="ARBA00022748"/>
    </source>
</evidence>
<dbReference type="GO" id="GO:0016491">
    <property type="term" value="F:oxidoreductase activity"/>
    <property type="evidence" value="ECO:0007669"/>
    <property type="project" value="InterPro"/>
</dbReference>
<keyword evidence="3" id="KW-1015">Disulfide bond</keyword>